<reference evidence="1" key="1">
    <citation type="submission" date="2020-01" db="EMBL/GenBank/DDBJ databases">
        <authorList>
            <consortium name="DOE Joint Genome Institute"/>
            <person name="Haridas S."/>
            <person name="Albert R."/>
            <person name="Binder M."/>
            <person name="Bloem J."/>
            <person name="Labutti K."/>
            <person name="Salamov A."/>
            <person name="Andreopoulos B."/>
            <person name="Baker S.E."/>
            <person name="Barry K."/>
            <person name="Bills G."/>
            <person name="Bluhm B.H."/>
            <person name="Cannon C."/>
            <person name="Castanera R."/>
            <person name="Culley D.E."/>
            <person name="Daum C."/>
            <person name="Ezra D."/>
            <person name="Gonzalez J.B."/>
            <person name="Henrissat B."/>
            <person name="Kuo A."/>
            <person name="Liang C."/>
            <person name="Lipzen A."/>
            <person name="Lutzoni F."/>
            <person name="Magnuson J."/>
            <person name="Mondo S."/>
            <person name="Nolan M."/>
            <person name="Ohm R."/>
            <person name="Pangilinan J."/>
            <person name="Park H.-J."/>
            <person name="Ramirez L."/>
            <person name="Alfaro M."/>
            <person name="Sun H."/>
            <person name="Tritt A."/>
            <person name="Yoshinaga Y."/>
            <person name="Zwiers L.-H."/>
            <person name="Turgeon B.G."/>
            <person name="Goodwin S.B."/>
            <person name="Spatafora J.W."/>
            <person name="Crous P.W."/>
            <person name="Grigoriev I.V."/>
        </authorList>
    </citation>
    <scope>NUCLEOTIDE SEQUENCE</scope>
    <source>
        <strain evidence="1">P77</strain>
    </source>
</reference>
<evidence type="ECO:0000313" key="1">
    <source>
        <dbReference type="EMBL" id="KAF1829686.1"/>
    </source>
</evidence>
<dbReference type="Proteomes" id="UP000800040">
    <property type="component" value="Unassembled WGS sequence"/>
</dbReference>
<proteinExistence type="predicted"/>
<accession>A0A6A5K0V6</accession>
<organism evidence="1 2">
    <name type="scientific">Decorospora gaudefroyi</name>
    <dbReference type="NCBI Taxonomy" id="184978"/>
    <lineage>
        <taxon>Eukaryota</taxon>
        <taxon>Fungi</taxon>
        <taxon>Dikarya</taxon>
        <taxon>Ascomycota</taxon>
        <taxon>Pezizomycotina</taxon>
        <taxon>Dothideomycetes</taxon>
        <taxon>Pleosporomycetidae</taxon>
        <taxon>Pleosporales</taxon>
        <taxon>Pleosporineae</taxon>
        <taxon>Pleosporaceae</taxon>
        <taxon>Decorospora</taxon>
    </lineage>
</organism>
<dbReference type="EMBL" id="ML975429">
    <property type="protein sequence ID" value="KAF1829686.1"/>
    <property type="molecule type" value="Genomic_DNA"/>
</dbReference>
<name>A0A6A5K0V6_9PLEO</name>
<dbReference type="AlphaFoldDB" id="A0A6A5K0V6"/>
<gene>
    <name evidence="1" type="ORF">BDW02DRAFT_136423</name>
</gene>
<sequence length="160" mass="17846">MRGLHRICSAASEDFICITKRSVMKISNRRTSSYTVKKYCLPISDSVWTSLTTLPRLLPVVLQHAPLGMLRQRYWTLNLVIGPATYSPLDAFLLRWSQDSTVTACPRSKSIGRKSVMANTALHGTGRPHPTGSHLCQNILTAANSNPSLIFYLRCWTPAD</sequence>
<keyword evidence="2" id="KW-1185">Reference proteome</keyword>
<protein>
    <submittedName>
        <fullName evidence="1">Uncharacterized protein</fullName>
    </submittedName>
</protein>
<evidence type="ECO:0000313" key="2">
    <source>
        <dbReference type="Proteomes" id="UP000800040"/>
    </source>
</evidence>